<evidence type="ECO:0000313" key="1">
    <source>
        <dbReference type="EMBL" id="MST78559.1"/>
    </source>
</evidence>
<reference evidence="1 2" key="1">
    <citation type="submission" date="2019-08" db="EMBL/GenBank/DDBJ databases">
        <title>In-depth cultivation of the pig gut microbiome towards novel bacterial diversity and tailored functional studies.</title>
        <authorList>
            <person name="Wylensek D."/>
            <person name="Hitch T.C.A."/>
            <person name="Clavel T."/>
        </authorList>
    </citation>
    <scope>NUCLEOTIDE SEQUENCE [LARGE SCALE GENOMIC DNA]</scope>
    <source>
        <strain evidence="1 2">LKV-178-WT-2C</strain>
    </source>
</reference>
<protein>
    <submittedName>
        <fullName evidence="1">Uncharacterized protein</fullName>
    </submittedName>
</protein>
<proteinExistence type="predicted"/>
<gene>
    <name evidence="1" type="ORF">FYJ72_13085</name>
</gene>
<dbReference type="AlphaFoldDB" id="A0A6I2U472"/>
<sequence>MIDKLVQLLNLSNVKKIIYVDDIFCVERYLEDAHAVLRTWLETDDYHKLDFISSDKDVLEEEFDSWWYTATDTDKRNCVFNIMKISVAGQNILLCLNKIKAKEFGVEFMSPTEFTDAFIKSLKDEVKENNQVLLLMDQELEDQKHGGETLLQKVEDTQYLHCGLFSGKFSIDKEIDVWKELGSSTMVYPLSKKRILDEPEEKMIEGLRNILWLNHVSNLKKDALEVFDKGYKLARQTFQHMDPASFDSAIVKTSEKEGCWEYVTLNRIFMVLLENSIQMKIVGENNFQKLQNDLCKLRMSSVFCSDNEIDKSWLRELRKSELYTSGAYINQTYSPVTNGDIFKIGSKKYILLFQPCSLAIRHDGKRSRQLASAYIIEIKNNNNKHSLKVNEVALENSELPDFSYVNIASFKRVSLDVLDLVSFNNEGKAIIDVTKDNCPIDNANLLQPNMLIRYHNIWQFSKKLMPILKVYDKGEAKDSIQHFCKSCFLTMPCLKDGKIIEFNVQRIERYNELLAQVLYSKLMNYMARIAVPNDFSK</sequence>
<accession>A0A6I2U472</accession>
<organism evidence="1 2">
    <name type="scientific">Segatella copri</name>
    <dbReference type="NCBI Taxonomy" id="165179"/>
    <lineage>
        <taxon>Bacteria</taxon>
        <taxon>Pseudomonadati</taxon>
        <taxon>Bacteroidota</taxon>
        <taxon>Bacteroidia</taxon>
        <taxon>Bacteroidales</taxon>
        <taxon>Prevotellaceae</taxon>
        <taxon>Segatella</taxon>
    </lineage>
</organism>
<dbReference type="EMBL" id="VUNF01000034">
    <property type="protein sequence ID" value="MST78559.1"/>
    <property type="molecule type" value="Genomic_DNA"/>
</dbReference>
<name>A0A6I2U472_9BACT</name>
<dbReference type="Proteomes" id="UP000450161">
    <property type="component" value="Unassembled WGS sequence"/>
</dbReference>
<dbReference type="RefSeq" id="WP_154482784.1">
    <property type="nucleotide sequence ID" value="NZ_VUNF01000034.1"/>
</dbReference>
<comment type="caution">
    <text evidence="1">The sequence shown here is derived from an EMBL/GenBank/DDBJ whole genome shotgun (WGS) entry which is preliminary data.</text>
</comment>
<evidence type="ECO:0000313" key="2">
    <source>
        <dbReference type="Proteomes" id="UP000450161"/>
    </source>
</evidence>